<reference evidence="1" key="1">
    <citation type="journal article" date="2023" name="Mol. Biol. Evol.">
        <title>Third-Generation Sequencing Reveals the Adaptive Role of the Epigenome in Three Deep-Sea Polychaetes.</title>
        <authorList>
            <person name="Perez M."/>
            <person name="Aroh O."/>
            <person name="Sun Y."/>
            <person name="Lan Y."/>
            <person name="Juniper S.K."/>
            <person name="Young C.R."/>
            <person name="Angers B."/>
            <person name="Qian P.Y."/>
        </authorList>
    </citation>
    <scope>NUCLEOTIDE SEQUENCE</scope>
    <source>
        <strain evidence="1">R07B-5</strain>
    </source>
</reference>
<evidence type="ECO:0000313" key="1">
    <source>
        <dbReference type="EMBL" id="KAK2193403.1"/>
    </source>
</evidence>
<protein>
    <submittedName>
        <fullName evidence="1">Uncharacterized protein</fullName>
    </submittedName>
</protein>
<accession>A0AAD9UL03</accession>
<comment type="caution">
    <text evidence="1">The sequence shown here is derived from an EMBL/GenBank/DDBJ whole genome shotgun (WGS) entry which is preliminary data.</text>
</comment>
<evidence type="ECO:0000313" key="2">
    <source>
        <dbReference type="Proteomes" id="UP001209878"/>
    </source>
</evidence>
<dbReference type="EMBL" id="JAODUO010000013">
    <property type="protein sequence ID" value="KAK2193403.1"/>
    <property type="molecule type" value="Genomic_DNA"/>
</dbReference>
<gene>
    <name evidence="1" type="ORF">NP493_13g05019</name>
</gene>
<name>A0AAD9UL03_RIDPI</name>
<proteinExistence type="predicted"/>
<sequence>MPRQCFIPSWSTISGGNTRDANARRKMAENSLSRPPMPNLLKFQSGLMIDWNACFPLLFPTRFKGVFSAFSNMTVVFPDDTPSLTCLDFPPALTSMAESSEHFYRIRKRDDKHHFKNFNIS</sequence>
<dbReference type="AlphaFoldDB" id="A0AAD9UL03"/>
<keyword evidence="2" id="KW-1185">Reference proteome</keyword>
<organism evidence="1 2">
    <name type="scientific">Ridgeia piscesae</name>
    <name type="common">Tubeworm</name>
    <dbReference type="NCBI Taxonomy" id="27915"/>
    <lineage>
        <taxon>Eukaryota</taxon>
        <taxon>Metazoa</taxon>
        <taxon>Spiralia</taxon>
        <taxon>Lophotrochozoa</taxon>
        <taxon>Annelida</taxon>
        <taxon>Polychaeta</taxon>
        <taxon>Sedentaria</taxon>
        <taxon>Canalipalpata</taxon>
        <taxon>Sabellida</taxon>
        <taxon>Siboglinidae</taxon>
        <taxon>Ridgeia</taxon>
    </lineage>
</organism>
<dbReference type="Proteomes" id="UP001209878">
    <property type="component" value="Unassembled WGS sequence"/>
</dbReference>